<accession>A0A540LFG2</accession>
<dbReference type="AlphaFoldDB" id="A0A540LFG2"/>
<reference evidence="1 2" key="1">
    <citation type="journal article" date="2019" name="G3 (Bethesda)">
        <title>Sequencing of a Wild Apple (Malus baccata) Genome Unravels the Differences Between Cultivated and Wild Apple Species Regarding Disease Resistance and Cold Tolerance.</title>
        <authorList>
            <person name="Chen X."/>
        </authorList>
    </citation>
    <scope>NUCLEOTIDE SEQUENCE [LARGE SCALE GENOMIC DNA]</scope>
    <source>
        <strain evidence="2">cv. Shandingzi</strain>
        <tissue evidence="1">Leaves</tissue>
    </source>
</reference>
<comment type="caution">
    <text evidence="1">The sequence shown here is derived from an EMBL/GenBank/DDBJ whole genome shotgun (WGS) entry which is preliminary data.</text>
</comment>
<keyword evidence="2" id="KW-1185">Reference proteome</keyword>
<evidence type="ECO:0000313" key="2">
    <source>
        <dbReference type="Proteomes" id="UP000315295"/>
    </source>
</evidence>
<dbReference type="EMBL" id="VIEB01000608">
    <property type="protein sequence ID" value="TQD85213.1"/>
    <property type="molecule type" value="Genomic_DNA"/>
</dbReference>
<protein>
    <submittedName>
        <fullName evidence="1">Uncharacterized protein</fullName>
    </submittedName>
</protein>
<evidence type="ECO:0000313" key="1">
    <source>
        <dbReference type="EMBL" id="TQD85213.1"/>
    </source>
</evidence>
<gene>
    <name evidence="1" type="ORF">C1H46_029231</name>
</gene>
<sequence>MGKNKASMQVADVPEAEFEREFQQQQIFTQLQEFHETLTMMNLRHDDLQHHIVDRNTLSLICQSTVLDRKTSNRQCLKSSVLSKSRTPPHPFPRSQSVPLSLLRVSFSTRIMFVAYFGS</sequence>
<proteinExistence type="predicted"/>
<name>A0A540LFG2_MALBA</name>
<organism evidence="1 2">
    <name type="scientific">Malus baccata</name>
    <name type="common">Siberian crab apple</name>
    <name type="synonym">Pyrus baccata</name>
    <dbReference type="NCBI Taxonomy" id="106549"/>
    <lineage>
        <taxon>Eukaryota</taxon>
        <taxon>Viridiplantae</taxon>
        <taxon>Streptophyta</taxon>
        <taxon>Embryophyta</taxon>
        <taxon>Tracheophyta</taxon>
        <taxon>Spermatophyta</taxon>
        <taxon>Magnoliopsida</taxon>
        <taxon>eudicotyledons</taxon>
        <taxon>Gunneridae</taxon>
        <taxon>Pentapetalae</taxon>
        <taxon>rosids</taxon>
        <taxon>fabids</taxon>
        <taxon>Rosales</taxon>
        <taxon>Rosaceae</taxon>
        <taxon>Amygdaloideae</taxon>
        <taxon>Maleae</taxon>
        <taxon>Malus</taxon>
    </lineage>
</organism>
<dbReference type="Proteomes" id="UP000315295">
    <property type="component" value="Unassembled WGS sequence"/>
</dbReference>